<keyword evidence="9" id="KW-1185">Reference proteome</keyword>
<gene>
    <name evidence="8" type="ORF">CRU91_10495</name>
</gene>
<dbReference type="EMBL" id="PDKB01000021">
    <property type="protein sequence ID" value="RBQ28174.1"/>
    <property type="molecule type" value="Genomic_DNA"/>
</dbReference>
<dbReference type="PANTHER" id="PTHR48111:SF1">
    <property type="entry name" value="TWO-COMPONENT RESPONSE REGULATOR ORR33"/>
    <property type="match status" value="1"/>
</dbReference>
<dbReference type="InterPro" id="IPR039420">
    <property type="entry name" value="WalR-like"/>
</dbReference>
<proteinExistence type="predicted"/>
<dbReference type="InterPro" id="IPR036388">
    <property type="entry name" value="WH-like_DNA-bd_sf"/>
</dbReference>
<evidence type="ECO:0000256" key="3">
    <source>
        <dbReference type="ARBA" id="ARBA00023015"/>
    </source>
</evidence>
<dbReference type="AlphaFoldDB" id="A0A366MRF3"/>
<dbReference type="InterPro" id="IPR001867">
    <property type="entry name" value="OmpR/PhoB-type_DNA-bd"/>
</dbReference>
<evidence type="ECO:0000256" key="1">
    <source>
        <dbReference type="ARBA" id="ARBA00022553"/>
    </source>
</evidence>
<evidence type="ECO:0000259" key="7">
    <source>
        <dbReference type="PROSITE" id="PS50110"/>
    </source>
</evidence>
<feature type="domain" description="Response regulatory" evidence="7">
    <location>
        <begin position="10"/>
        <end position="124"/>
    </location>
</feature>
<protein>
    <submittedName>
        <fullName evidence="8">Transcriptional regulator</fullName>
    </submittedName>
</protein>
<evidence type="ECO:0000256" key="2">
    <source>
        <dbReference type="ARBA" id="ARBA00023012"/>
    </source>
</evidence>
<keyword evidence="4" id="KW-0238">DNA-binding</keyword>
<dbReference type="PANTHER" id="PTHR48111">
    <property type="entry name" value="REGULATOR OF RPOS"/>
    <property type="match status" value="1"/>
</dbReference>
<evidence type="ECO:0000313" key="8">
    <source>
        <dbReference type="EMBL" id="RBQ28174.1"/>
    </source>
</evidence>
<dbReference type="SUPFAM" id="SSF52172">
    <property type="entry name" value="CheY-like"/>
    <property type="match status" value="1"/>
</dbReference>
<reference evidence="8 9" key="1">
    <citation type="submission" date="2017-10" db="EMBL/GenBank/DDBJ databases">
        <title>Genomics of the genus Arcobacter.</title>
        <authorList>
            <person name="Perez-Cataluna A."/>
            <person name="Figueras M.J."/>
        </authorList>
    </citation>
    <scope>NUCLEOTIDE SEQUENCE [LARGE SCALE GENOMIC DNA]</scope>
    <source>
        <strain evidence="8 9">CECT 9230</strain>
    </source>
</reference>
<dbReference type="Pfam" id="PF00486">
    <property type="entry name" value="Trans_reg_C"/>
    <property type="match status" value="1"/>
</dbReference>
<dbReference type="InterPro" id="IPR001789">
    <property type="entry name" value="Sig_transdc_resp-reg_receiver"/>
</dbReference>
<keyword evidence="1 6" id="KW-0597">Phosphoprotein</keyword>
<dbReference type="RefSeq" id="WP_113895179.1">
    <property type="nucleotide sequence ID" value="NZ_JANJGA010000020.1"/>
</dbReference>
<accession>A0A366MRF3</accession>
<dbReference type="GO" id="GO:0000976">
    <property type="term" value="F:transcription cis-regulatory region binding"/>
    <property type="evidence" value="ECO:0007669"/>
    <property type="project" value="TreeGrafter"/>
</dbReference>
<evidence type="ECO:0000256" key="5">
    <source>
        <dbReference type="ARBA" id="ARBA00023163"/>
    </source>
</evidence>
<evidence type="ECO:0000256" key="4">
    <source>
        <dbReference type="ARBA" id="ARBA00023125"/>
    </source>
</evidence>
<evidence type="ECO:0000256" key="6">
    <source>
        <dbReference type="PROSITE-ProRule" id="PRU00169"/>
    </source>
</evidence>
<dbReference type="SMART" id="SM00448">
    <property type="entry name" value="REC"/>
    <property type="match status" value="1"/>
</dbReference>
<keyword evidence="3" id="KW-0805">Transcription regulation</keyword>
<comment type="caution">
    <text evidence="8">The sequence shown here is derived from an EMBL/GenBank/DDBJ whole genome shotgun (WGS) entry which is preliminary data.</text>
</comment>
<dbReference type="OrthoDB" id="7631574at2"/>
<dbReference type="PROSITE" id="PS50110">
    <property type="entry name" value="RESPONSE_REGULATORY"/>
    <property type="match status" value="1"/>
</dbReference>
<dbReference type="Proteomes" id="UP000252669">
    <property type="component" value="Unassembled WGS sequence"/>
</dbReference>
<dbReference type="GO" id="GO:0005829">
    <property type="term" value="C:cytosol"/>
    <property type="evidence" value="ECO:0007669"/>
    <property type="project" value="TreeGrafter"/>
</dbReference>
<dbReference type="InterPro" id="IPR011006">
    <property type="entry name" value="CheY-like_superfamily"/>
</dbReference>
<dbReference type="SMART" id="SM00862">
    <property type="entry name" value="Trans_reg_C"/>
    <property type="match status" value="1"/>
</dbReference>
<dbReference type="InterPro" id="IPR016032">
    <property type="entry name" value="Sig_transdc_resp-reg_C-effctor"/>
</dbReference>
<dbReference type="GO" id="GO:0006355">
    <property type="term" value="P:regulation of DNA-templated transcription"/>
    <property type="evidence" value="ECO:0007669"/>
    <property type="project" value="InterPro"/>
</dbReference>
<keyword evidence="2" id="KW-0902">Two-component regulatory system</keyword>
<organism evidence="8 9">
    <name type="scientific">Aliarcobacter vitoriensis</name>
    <dbReference type="NCBI Taxonomy" id="2011099"/>
    <lineage>
        <taxon>Bacteria</taxon>
        <taxon>Pseudomonadati</taxon>
        <taxon>Campylobacterota</taxon>
        <taxon>Epsilonproteobacteria</taxon>
        <taxon>Campylobacterales</taxon>
        <taxon>Arcobacteraceae</taxon>
        <taxon>Aliarcobacter</taxon>
    </lineage>
</organism>
<evidence type="ECO:0000313" key="9">
    <source>
        <dbReference type="Proteomes" id="UP000252669"/>
    </source>
</evidence>
<dbReference type="SUPFAM" id="SSF46894">
    <property type="entry name" value="C-terminal effector domain of the bipartite response regulators"/>
    <property type="match status" value="1"/>
</dbReference>
<dbReference type="Gene3D" id="3.40.50.2300">
    <property type="match status" value="1"/>
</dbReference>
<sequence length="223" mass="25787">MNLENLKHLSILYVDDDEILRNSTQNILSTLFENVFVAKDGEEAIEIYNKSHIHILMLDIKMKNMSGIDVAKYIRAIDSKIPIFLVSSYTDVEDVLEAIKLDLVDYIKKPFSFEELLNTLIRCLSRIDSKYLIKNNLGENAFYDFLSKQLISNGEYITLTKSEIDVIEIFLQRRNKLISYVEFAHILGENISEVALKNIIYKLRKKIGNNSIQNLSKIGYILN</sequence>
<dbReference type="GO" id="GO:0032993">
    <property type="term" value="C:protein-DNA complex"/>
    <property type="evidence" value="ECO:0007669"/>
    <property type="project" value="TreeGrafter"/>
</dbReference>
<dbReference type="Pfam" id="PF00072">
    <property type="entry name" value="Response_reg"/>
    <property type="match status" value="1"/>
</dbReference>
<dbReference type="GO" id="GO:0000156">
    <property type="term" value="F:phosphorelay response regulator activity"/>
    <property type="evidence" value="ECO:0007669"/>
    <property type="project" value="TreeGrafter"/>
</dbReference>
<name>A0A366MRF3_9BACT</name>
<keyword evidence="5" id="KW-0804">Transcription</keyword>
<feature type="modified residue" description="4-aspartylphosphate" evidence="6">
    <location>
        <position position="59"/>
    </location>
</feature>
<dbReference type="Gene3D" id="1.10.10.10">
    <property type="entry name" value="Winged helix-like DNA-binding domain superfamily/Winged helix DNA-binding domain"/>
    <property type="match status" value="1"/>
</dbReference>